<dbReference type="SUPFAM" id="SSF51735">
    <property type="entry name" value="NAD(P)-binding Rossmann-fold domains"/>
    <property type="match status" value="1"/>
</dbReference>
<dbReference type="Proteomes" id="UP001319104">
    <property type="component" value="Unassembled WGS sequence"/>
</dbReference>
<dbReference type="CDD" id="cd12164">
    <property type="entry name" value="GDH_like_2"/>
    <property type="match status" value="1"/>
</dbReference>
<dbReference type="EMBL" id="JAHCMY010000005">
    <property type="protein sequence ID" value="MBS9524577.1"/>
    <property type="molecule type" value="Genomic_DNA"/>
</dbReference>
<dbReference type="Pfam" id="PF02826">
    <property type="entry name" value="2-Hacid_dh_C"/>
    <property type="match status" value="1"/>
</dbReference>
<evidence type="ECO:0000259" key="4">
    <source>
        <dbReference type="Pfam" id="PF00389"/>
    </source>
</evidence>
<dbReference type="SUPFAM" id="SSF52283">
    <property type="entry name" value="Formate/glycerate dehydrogenase catalytic domain-like"/>
    <property type="match status" value="1"/>
</dbReference>
<comment type="caution">
    <text evidence="6">The sequence shown here is derived from an EMBL/GenBank/DDBJ whole genome shotgun (WGS) entry which is preliminary data.</text>
</comment>
<organism evidence="6 7">
    <name type="scientific">Litoribacter ruber</name>
    <dbReference type="NCBI Taxonomy" id="702568"/>
    <lineage>
        <taxon>Bacteria</taxon>
        <taxon>Pseudomonadati</taxon>
        <taxon>Bacteroidota</taxon>
        <taxon>Cytophagia</taxon>
        <taxon>Cytophagales</taxon>
        <taxon>Cyclobacteriaceae</taxon>
        <taxon>Litoribacter</taxon>
    </lineage>
</organism>
<dbReference type="Pfam" id="PF00389">
    <property type="entry name" value="2-Hacid_dh"/>
    <property type="match status" value="1"/>
</dbReference>
<evidence type="ECO:0000313" key="6">
    <source>
        <dbReference type="EMBL" id="MBS9524577.1"/>
    </source>
</evidence>
<evidence type="ECO:0000256" key="2">
    <source>
        <dbReference type="ARBA" id="ARBA00023027"/>
    </source>
</evidence>
<sequence>MNIAIIAPGRDVTVWKETIEKEAKGVNIQVYPEISSPENVDMVMLWQHPKGILKKFTNLKFISSMGAGVDHILNDPYLPEGIPVARIKDEKLTFSMTNYVVMGVLNFHRRLSHFQENQKKKRWDMKNPEIDVKVGVMGVGALGGDVLDKLSYMGFDVYGYGNSPKEDFPFTYFHGKEGLKSFLDKVNVIACLLPLTEQTEGFLNSDFFEDCQKGTYLINVARGKHLVEEDLIKALKKGHISGTLLDVYSKEPLPKDHPFWDNEKITMTPHIASVTNPLAAAPKIAENCRRWMEGKPLRNVVNQEKGY</sequence>
<dbReference type="GO" id="GO:0051287">
    <property type="term" value="F:NAD binding"/>
    <property type="evidence" value="ECO:0007669"/>
    <property type="project" value="InterPro"/>
</dbReference>
<dbReference type="GO" id="GO:0016616">
    <property type="term" value="F:oxidoreductase activity, acting on the CH-OH group of donors, NAD or NADP as acceptor"/>
    <property type="evidence" value="ECO:0007669"/>
    <property type="project" value="InterPro"/>
</dbReference>
<dbReference type="RefSeq" id="WP_213945428.1">
    <property type="nucleotide sequence ID" value="NZ_JAHCMY010000005.1"/>
</dbReference>
<feature type="domain" description="D-isomer specific 2-hydroxyacid dehydrogenase catalytic" evidence="4">
    <location>
        <begin position="38"/>
        <end position="302"/>
    </location>
</feature>
<keyword evidence="1 3" id="KW-0560">Oxidoreductase</keyword>
<evidence type="ECO:0000313" key="7">
    <source>
        <dbReference type="Proteomes" id="UP001319104"/>
    </source>
</evidence>
<dbReference type="Gene3D" id="3.40.50.720">
    <property type="entry name" value="NAD(P)-binding Rossmann-like Domain"/>
    <property type="match status" value="2"/>
</dbReference>
<dbReference type="InterPro" id="IPR036291">
    <property type="entry name" value="NAD(P)-bd_dom_sf"/>
</dbReference>
<dbReference type="AlphaFoldDB" id="A0AAP2CMF7"/>
<evidence type="ECO:0000256" key="3">
    <source>
        <dbReference type="RuleBase" id="RU003719"/>
    </source>
</evidence>
<evidence type="ECO:0000256" key="1">
    <source>
        <dbReference type="ARBA" id="ARBA00023002"/>
    </source>
</evidence>
<dbReference type="PROSITE" id="PS00671">
    <property type="entry name" value="D_2_HYDROXYACID_DH_3"/>
    <property type="match status" value="1"/>
</dbReference>
<gene>
    <name evidence="6" type="ORF">KI659_11205</name>
</gene>
<keyword evidence="7" id="KW-1185">Reference proteome</keyword>
<proteinExistence type="inferred from homology"/>
<dbReference type="PANTHER" id="PTHR43333:SF1">
    <property type="entry name" value="D-ISOMER SPECIFIC 2-HYDROXYACID DEHYDROGENASE NAD-BINDING DOMAIN-CONTAINING PROTEIN"/>
    <property type="match status" value="1"/>
</dbReference>
<evidence type="ECO:0000259" key="5">
    <source>
        <dbReference type="Pfam" id="PF02826"/>
    </source>
</evidence>
<dbReference type="InterPro" id="IPR029753">
    <property type="entry name" value="D-isomer_DH_CS"/>
</dbReference>
<protein>
    <submittedName>
        <fullName evidence="6">Glyoxylate/hydroxypyruvate reductase A</fullName>
    </submittedName>
</protein>
<dbReference type="InterPro" id="IPR006139">
    <property type="entry name" value="D-isomer_2_OHA_DH_cat_dom"/>
</dbReference>
<dbReference type="PANTHER" id="PTHR43333">
    <property type="entry name" value="2-HACID_DH_C DOMAIN-CONTAINING PROTEIN"/>
    <property type="match status" value="1"/>
</dbReference>
<accession>A0AAP2CMF7</accession>
<comment type="similarity">
    <text evidence="3">Belongs to the D-isomer specific 2-hydroxyacid dehydrogenase family.</text>
</comment>
<dbReference type="InterPro" id="IPR006140">
    <property type="entry name" value="D-isomer_DH_NAD-bd"/>
</dbReference>
<feature type="domain" description="D-isomer specific 2-hydroxyacid dehydrogenase NAD-binding" evidence="5">
    <location>
        <begin position="102"/>
        <end position="272"/>
    </location>
</feature>
<keyword evidence="2" id="KW-0520">NAD</keyword>
<reference evidence="6 7" key="1">
    <citation type="submission" date="2021-05" db="EMBL/GenBank/DDBJ databases">
        <authorList>
            <person name="Zhang Z.D."/>
            <person name="Osman G."/>
        </authorList>
    </citation>
    <scope>NUCLEOTIDE SEQUENCE [LARGE SCALE GENOMIC DNA]</scope>
    <source>
        <strain evidence="6 7">KCTC 32217</strain>
    </source>
</reference>
<name>A0AAP2CMF7_9BACT</name>